<feature type="zinc finger region" description="C3H1-type" evidence="1">
    <location>
        <begin position="277"/>
        <end position="307"/>
    </location>
</feature>
<organism evidence="4 5">
    <name type="scientific">Angomonas deanei</name>
    <dbReference type="NCBI Taxonomy" id="59799"/>
    <lineage>
        <taxon>Eukaryota</taxon>
        <taxon>Discoba</taxon>
        <taxon>Euglenozoa</taxon>
        <taxon>Kinetoplastea</taxon>
        <taxon>Metakinetoplastina</taxon>
        <taxon>Trypanosomatida</taxon>
        <taxon>Trypanosomatidae</taxon>
        <taxon>Strigomonadinae</taxon>
        <taxon>Angomonas</taxon>
    </lineage>
</organism>
<gene>
    <name evidence="4" type="ORF">ADEAN_000117900</name>
</gene>
<dbReference type="EMBL" id="LR877146">
    <property type="protein sequence ID" value="CAD2213736.1"/>
    <property type="molecule type" value="Genomic_DNA"/>
</dbReference>
<dbReference type="VEuPathDB" id="TriTrypDB:ADEAN_000117900"/>
<reference evidence="4 5" key="1">
    <citation type="submission" date="2020-08" db="EMBL/GenBank/DDBJ databases">
        <authorList>
            <person name="Newling K."/>
            <person name="Davey J."/>
            <person name="Forrester S."/>
        </authorList>
    </citation>
    <scope>NUCLEOTIDE SEQUENCE [LARGE SCALE GENOMIC DNA]</scope>
    <source>
        <strain evidence="5">Crithidia deanei Carvalho (ATCC PRA-265)</strain>
    </source>
</reference>
<protein>
    <recommendedName>
        <fullName evidence="3">C3H1-type domain-containing protein</fullName>
    </recommendedName>
</protein>
<dbReference type="Proteomes" id="UP000515908">
    <property type="component" value="Chromosome 02"/>
</dbReference>
<proteinExistence type="predicted"/>
<sequence length="340" mass="38893">MSVPLRRSLSAGNLPSKVSPHKANLSQSISPKGLSLTAEAHHSTGLALPTPNANDINNNKEEDGYDSDTLSLEFNVKTQCFVLQSDSDEEEQPHVPVMISAPRQTTSNNNNNNNKMEKLSMPVPTNPTTQQLSPSAPVYMPPQQTAAPMYYPYYYPTAPAPQPLYYYPPAAPMMMMPPYLPQPYPPQDPRMTMMMPAPYLPPPPQVDEEASEPDEIEIPYEIARLIRPCLKPKKDRRKSGRRLRSPFYYYEKVLAAESVNDDPHYEQYSYKKYDPYSFRVYRCPRYVKGDLDSCRYGRDCFFFHSNRDQRTIEANMHSELADVNDVFTWLQHGGGSRRHK</sequence>
<keyword evidence="1" id="KW-0479">Metal-binding</keyword>
<evidence type="ECO:0000259" key="3">
    <source>
        <dbReference type="PROSITE" id="PS50103"/>
    </source>
</evidence>
<evidence type="ECO:0000313" key="5">
    <source>
        <dbReference type="Proteomes" id="UP000515908"/>
    </source>
</evidence>
<feature type="region of interest" description="Disordered" evidence="2">
    <location>
        <begin position="1"/>
        <end position="66"/>
    </location>
</feature>
<keyword evidence="1" id="KW-0863">Zinc-finger</keyword>
<feature type="domain" description="C3H1-type" evidence="3">
    <location>
        <begin position="277"/>
        <end position="307"/>
    </location>
</feature>
<dbReference type="PROSITE" id="PS50103">
    <property type="entry name" value="ZF_C3H1"/>
    <property type="match status" value="1"/>
</dbReference>
<keyword evidence="1" id="KW-0862">Zinc</keyword>
<dbReference type="AlphaFoldDB" id="A0A7G2C260"/>
<evidence type="ECO:0000256" key="2">
    <source>
        <dbReference type="SAM" id="MobiDB-lite"/>
    </source>
</evidence>
<evidence type="ECO:0000256" key="1">
    <source>
        <dbReference type="PROSITE-ProRule" id="PRU00723"/>
    </source>
</evidence>
<keyword evidence="5" id="KW-1185">Reference proteome</keyword>
<dbReference type="InterPro" id="IPR000571">
    <property type="entry name" value="Znf_CCCH"/>
</dbReference>
<name>A0A7G2C260_9TRYP</name>
<accession>A0A7G2C260</accession>
<evidence type="ECO:0000313" key="4">
    <source>
        <dbReference type="EMBL" id="CAD2213736.1"/>
    </source>
</evidence>
<dbReference type="GO" id="GO:0008270">
    <property type="term" value="F:zinc ion binding"/>
    <property type="evidence" value="ECO:0007669"/>
    <property type="project" value="UniProtKB-KW"/>
</dbReference>